<keyword evidence="2" id="KW-0472">Membrane</keyword>
<feature type="transmembrane region" description="Helical" evidence="2">
    <location>
        <begin position="75"/>
        <end position="94"/>
    </location>
</feature>
<dbReference type="Proteomes" id="UP000271683">
    <property type="component" value="Unassembled WGS sequence"/>
</dbReference>
<evidence type="ECO:0000313" key="3">
    <source>
        <dbReference type="EMBL" id="ROP31071.1"/>
    </source>
</evidence>
<keyword evidence="2" id="KW-1133">Transmembrane helix</keyword>
<feature type="transmembrane region" description="Helical" evidence="2">
    <location>
        <begin position="12"/>
        <end position="35"/>
    </location>
</feature>
<proteinExistence type="predicted"/>
<evidence type="ECO:0000256" key="1">
    <source>
        <dbReference type="SAM" id="MobiDB-lite"/>
    </source>
</evidence>
<name>A0A3N1GLK3_9ACTN</name>
<evidence type="ECO:0000256" key="2">
    <source>
        <dbReference type="SAM" id="Phobius"/>
    </source>
</evidence>
<comment type="caution">
    <text evidence="3">The sequence shown here is derived from an EMBL/GenBank/DDBJ whole genome shotgun (WGS) entry which is preliminary data.</text>
</comment>
<feature type="transmembrane region" description="Helical" evidence="2">
    <location>
        <begin position="47"/>
        <end position="69"/>
    </location>
</feature>
<evidence type="ECO:0000313" key="4">
    <source>
        <dbReference type="Proteomes" id="UP000271683"/>
    </source>
</evidence>
<feature type="transmembrane region" description="Helical" evidence="2">
    <location>
        <begin position="156"/>
        <end position="174"/>
    </location>
</feature>
<dbReference type="AlphaFoldDB" id="A0A3N1GLK3"/>
<organism evidence="3 4">
    <name type="scientific">Couchioplanes caeruleus</name>
    <dbReference type="NCBI Taxonomy" id="56438"/>
    <lineage>
        <taxon>Bacteria</taxon>
        <taxon>Bacillati</taxon>
        <taxon>Actinomycetota</taxon>
        <taxon>Actinomycetes</taxon>
        <taxon>Micromonosporales</taxon>
        <taxon>Micromonosporaceae</taxon>
        <taxon>Couchioplanes</taxon>
    </lineage>
</organism>
<reference evidence="3 4" key="1">
    <citation type="submission" date="2018-11" db="EMBL/GenBank/DDBJ databases">
        <title>Sequencing the genomes of 1000 actinobacteria strains.</title>
        <authorList>
            <person name="Klenk H.-P."/>
        </authorList>
    </citation>
    <scope>NUCLEOTIDE SEQUENCE [LARGE SCALE GENOMIC DNA]</scope>
    <source>
        <strain evidence="3 4">DSM 43634</strain>
    </source>
</reference>
<accession>A0A3N1GLK3</accession>
<dbReference type="EMBL" id="RJKL01000001">
    <property type="protein sequence ID" value="ROP31071.1"/>
    <property type="molecule type" value="Genomic_DNA"/>
</dbReference>
<feature type="region of interest" description="Disordered" evidence="1">
    <location>
        <begin position="200"/>
        <end position="223"/>
    </location>
</feature>
<keyword evidence="2" id="KW-0812">Transmembrane</keyword>
<sequence length="223" mass="22050">MKSVDVNTTTDLILAGTLAAVWLAAGLVADVLPGAHTARALRQRTRALSMMAGAGVAVFVAVLLVTVLAPGESTAPAAALLPAVPALLVVTVTARRLTHIRRGVNAFATAPLAPAPPALLAAAAHPLVAAPLQVTGLAATIGVASVAGVIEVPGTGVTGGALTAAAVIVVVLTARHAVRHSRLSVAALAPLSHGRLHARPTAQPKAEVEVSPPVPAAPEVMVG</sequence>
<gene>
    <name evidence="3" type="ORF">EDD30_3959</name>
</gene>
<protein>
    <submittedName>
        <fullName evidence="3">Uncharacterized protein</fullName>
    </submittedName>
</protein>